<dbReference type="NCBIfam" id="TIGR00564">
    <property type="entry name" value="trpE_most"/>
    <property type="match status" value="1"/>
</dbReference>
<evidence type="ECO:0000256" key="12">
    <source>
        <dbReference type="ARBA" id="ARBA00023239"/>
    </source>
</evidence>
<keyword evidence="19" id="KW-1185">Reference proteome</keyword>
<dbReference type="RefSeq" id="WP_304559579.1">
    <property type="nucleotide sequence ID" value="NZ_JAUQSZ010000001.1"/>
</dbReference>
<gene>
    <name evidence="15 18" type="primary">trpE</name>
    <name evidence="18" type="ORF">Q5H94_02365</name>
</gene>
<keyword evidence="7 15" id="KW-0028">Amino-acid biosynthesis</keyword>
<keyword evidence="12 15" id="KW-0456">Lyase</keyword>
<dbReference type="Pfam" id="PF04715">
    <property type="entry name" value="Anth_synt_I_N"/>
    <property type="match status" value="1"/>
</dbReference>
<evidence type="ECO:0000256" key="8">
    <source>
        <dbReference type="ARBA" id="ARBA00022723"/>
    </source>
</evidence>
<name>A0ABT8ZV66_9SPHN</name>
<evidence type="ECO:0000256" key="2">
    <source>
        <dbReference type="ARBA" id="ARBA00004873"/>
    </source>
</evidence>
<feature type="domain" description="Chorismate-utilising enzyme C-terminal" evidence="16">
    <location>
        <begin position="229"/>
        <end position="480"/>
    </location>
</feature>
<evidence type="ECO:0000256" key="13">
    <source>
        <dbReference type="ARBA" id="ARBA00025634"/>
    </source>
</evidence>
<dbReference type="PANTHER" id="PTHR11236:SF48">
    <property type="entry name" value="ISOCHORISMATE SYNTHASE MENF"/>
    <property type="match status" value="1"/>
</dbReference>
<comment type="function">
    <text evidence="13 15">Part of a heterotetrameric complex that catalyzes the two-step biosynthesis of anthranilate, an intermediate in the biosynthesis of L-tryptophan. In the first step, the glutamine-binding beta subunit (TrpG) of anthranilate synthase (AS) provides the glutamine amidotransferase activity which generates ammonia as a substrate that, along with chorismate, is used in the second step, catalyzed by the large alpha subunit of AS (TrpE) to produce anthranilate. In the absence of TrpG, TrpE can synthesize anthranilate directly from chorismate and high concentrations of ammonia.</text>
</comment>
<comment type="catalytic activity">
    <reaction evidence="14 15">
        <text>chorismate + L-glutamine = anthranilate + pyruvate + L-glutamate + H(+)</text>
        <dbReference type="Rhea" id="RHEA:21732"/>
        <dbReference type="ChEBI" id="CHEBI:15361"/>
        <dbReference type="ChEBI" id="CHEBI:15378"/>
        <dbReference type="ChEBI" id="CHEBI:16567"/>
        <dbReference type="ChEBI" id="CHEBI:29748"/>
        <dbReference type="ChEBI" id="CHEBI:29985"/>
        <dbReference type="ChEBI" id="CHEBI:58359"/>
        <dbReference type="EC" id="4.1.3.27"/>
    </reaction>
</comment>
<dbReference type="InterPro" id="IPR006805">
    <property type="entry name" value="Anth_synth_I_N"/>
</dbReference>
<dbReference type="InterPro" id="IPR019999">
    <property type="entry name" value="Anth_synth_I-like"/>
</dbReference>
<sequence length="502" mass="53524">MNGNLQAAVAALGAGRPALLWRRQIADTETPVAAALKLIEPGRGDFLLESVEGGETRGRHSLIGLAPDLLFRAHGQSAEINARWLTDREAFVAADKPALAALRDLVASCRMDVPPELPRALACLVGYFGYETVGLVETLPRPENDPLGLADMMFVRPTVILIFDRLADALFLVAPVWPDATRDPHVIAAEAQERIEATAARLAATAIPAPVRAADLPDVALTPTLPPGRYTEMVEAARDYIVAGDIFQVVLAQRFTVPFPLPPFELYRSLRRINPSPFLYHLDLPGFALSGSSPEILVRVRDGEVTIRPIAGTRPRGKTAAEDEANRTSLLADPKERAEHLMLLDLGRNDVGRVASVGSVQVTASYTTEFYSHVMHIVSNVIGALDPAHDALDALFAGFPAGTVSGAPKVRACEIIAELENAVRGPYAGGVGYFSPDGSMDSCIVLRTAIVKDGVMHVQAGAGIVADSTPEYEQRECEAKAGALLAAAREAIARAGDAGFGQ</sequence>
<reference evidence="18" key="1">
    <citation type="submission" date="2023-07" db="EMBL/GenBank/DDBJ databases">
        <authorList>
            <person name="Kim M.K."/>
        </authorList>
    </citation>
    <scope>NUCLEOTIDE SEQUENCE</scope>
    <source>
        <strain evidence="18">CA1-15</strain>
    </source>
</reference>
<dbReference type="Gene3D" id="3.60.120.10">
    <property type="entry name" value="Anthranilate synthase"/>
    <property type="match status" value="1"/>
</dbReference>
<evidence type="ECO:0000256" key="11">
    <source>
        <dbReference type="ARBA" id="ARBA00023141"/>
    </source>
</evidence>
<organism evidence="18 19">
    <name type="scientific">Sphingomonas immobilis</name>
    <dbReference type="NCBI Taxonomy" id="3063997"/>
    <lineage>
        <taxon>Bacteria</taxon>
        <taxon>Pseudomonadati</taxon>
        <taxon>Pseudomonadota</taxon>
        <taxon>Alphaproteobacteria</taxon>
        <taxon>Sphingomonadales</taxon>
        <taxon>Sphingomonadaceae</taxon>
        <taxon>Sphingomonas</taxon>
    </lineage>
</organism>
<evidence type="ECO:0000256" key="5">
    <source>
        <dbReference type="ARBA" id="ARBA00012266"/>
    </source>
</evidence>
<keyword evidence="9 15" id="KW-0822">Tryptophan biosynthesis</keyword>
<accession>A0ABT8ZV66</accession>
<evidence type="ECO:0000313" key="18">
    <source>
        <dbReference type="EMBL" id="MDO7841158.1"/>
    </source>
</evidence>
<keyword evidence="8 15" id="KW-0479">Metal-binding</keyword>
<dbReference type="InterPro" id="IPR005256">
    <property type="entry name" value="Anth_synth_I_PabB"/>
</dbReference>
<comment type="subunit">
    <text evidence="4 15">Heterotetramer consisting of two non-identical subunits: a beta subunit (TrpG) and a large alpha subunit (TrpE).</text>
</comment>
<keyword evidence="11 15" id="KW-0057">Aromatic amino acid biosynthesis</keyword>
<evidence type="ECO:0000256" key="1">
    <source>
        <dbReference type="ARBA" id="ARBA00001946"/>
    </source>
</evidence>
<dbReference type="InterPro" id="IPR015890">
    <property type="entry name" value="Chorismate_C"/>
</dbReference>
<dbReference type="Proteomes" id="UP001176468">
    <property type="component" value="Unassembled WGS sequence"/>
</dbReference>
<comment type="cofactor">
    <cofactor evidence="1 15">
        <name>Mg(2+)</name>
        <dbReference type="ChEBI" id="CHEBI:18420"/>
    </cofactor>
</comment>
<dbReference type="PRINTS" id="PR00095">
    <property type="entry name" value="ANTSNTHASEI"/>
</dbReference>
<dbReference type="EMBL" id="JAUQSZ010000001">
    <property type="protein sequence ID" value="MDO7841158.1"/>
    <property type="molecule type" value="Genomic_DNA"/>
</dbReference>
<dbReference type="EC" id="4.1.3.27" evidence="5 15"/>
<evidence type="ECO:0000256" key="7">
    <source>
        <dbReference type="ARBA" id="ARBA00022605"/>
    </source>
</evidence>
<feature type="domain" description="Anthranilate synthase component I N-terminal" evidence="17">
    <location>
        <begin position="27"/>
        <end position="172"/>
    </location>
</feature>
<evidence type="ECO:0000256" key="3">
    <source>
        <dbReference type="ARBA" id="ARBA00009562"/>
    </source>
</evidence>
<dbReference type="PANTHER" id="PTHR11236">
    <property type="entry name" value="AMINOBENZOATE/ANTHRANILATE SYNTHASE"/>
    <property type="match status" value="1"/>
</dbReference>
<evidence type="ECO:0000256" key="6">
    <source>
        <dbReference type="ARBA" id="ARBA00020653"/>
    </source>
</evidence>
<evidence type="ECO:0000256" key="9">
    <source>
        <dbReference type="ARBA" id="ARBA00022822"/>
    </source>
</evidence>
<evidence type="ECO:0000256" key="15">
    <source>
        <dbReference type="RuleBase" id="RU364045"/>
    </source>
</evidence>
<evidence type="ECO:0000259" key="17">
    <source>
        <dbReference type="Pfam" id="PF04715"/>
    </source>
</evidence>
<evidence type="ECO:0000256" key="14">
    <source>
        <dbReference type="ARBA" id="ARBA00047683"/>
    </source>
</evidence>
<dbReference type="Pfam" id="PF00425">
    <property type="entry name" value="Chorismate_bind"/>
    <property type="match status" value="1"/>
</dbReference>
<dbReference type="InterPro" id="IPR005801">
    <property type="entry name" value="ADC_synthase"/>
</dbReference>
<evidence type="ECO:0000259" key="16">
    <source>
        <dbReference type="Pfam" id="PF00425"/>
    </source>
</evidence>
<evidence type="ECO:0000313" key="19">
    <source>
        <dbReference type="Proteomes" id="UP001176468"/>
    </source>
</evidence>
<comment type="similarity">
    <text evidence="3 15">Belongs to the anthranilate synthase component I family.</text>
</comment>
<evidence type="ECO:0000256" key="4">
    <source>
        <dbReference type="ARBA" id="ARBA00011575"/>
    </source>
</evidence>
<dbReference type="SUPFAM" id="SSF56322">
    <property type="entry name" value="ADC synthase"/>
    <property type="match status" value="1"/>
</dbReference>
<proteinExistence type="inferred from homology"/>
<protein>
    <recommendedName>
        <fullName evidence="6 15">Anthranilate synthase component 1</fullName>
        <ecNumber evidence="5 15">4.1.3.27</ecNumber>
    </recommendedName>
</protein>
<comment type="pathway">
    <text evidence="2 15">Amino-acid biosynthesis; L-tryptophan biosynthesis; L-tryptophan from chorismate: step 1/5.</text>
</comment>
<keyword evidence="10 15" id="KW-0460">Magnesium</keyword>
<comment type="caution">
    <text evidence="18">The sequence shown here is derived from an EMBL/GenBank/DDBJ whole genome shotgun (WGS) entry which is preliminary data.</text>
</comment>
<evidence type="ECO:0000256" key="10">
    <source>
        <dbReference type="ARBA" id="ARBA00022842"/>
    </source>
</evidence>
<dbReference type="GO" id="GO:0004049">
    <property type="term" value="F:anthranilate synthase activity"/>
    <property type="evidence" value="ECO:0007669"/>
    <property type="project" value="UniProtKB-EC"/>
</dbReference>